<organism evidence="2 3">
    <name type="scientific">Archangium gephyra</name>
    <dbReference type="NCBI Taxonomy" id="48"/>
    <lineage>
        <taxon>Bacteria</taxon>
        <taxon>Pseudomonadati</taxon>
        <taxon>Myxococcota</taxon>
        <taxon>Myxococcia</taxon>
        <taxon>Myxococcales</taxon>
        <taxon>Cystobacterineae</taxon>
        <taxon>Archangiaceae</taxon>
        <taxon>Archangium</taxon>
    </lineage>
</organism>
<dbReference type="GO" id="GO:0003700">
    <property type="term" value="F:DNA-binding transcription factor activity"/>
    <property type="evidence" value="ECO:0007669"/>
    <property type="project" value="TreeGrafter"/>
</dbReference>
<protein>
    <submittedName>
        <fullName evidence="2">Cyclic nucleotide-binding domain-containing protein</fullName>
    </submittedName>
</protein>
<accession>A0A2W5TFS7</accession>
<dbReference type="PANTHER" id="PTHR24567">
    <property type="entry name" value="CRP FAMILY TRANSCRIPTIONAL REGULATORY PROTEIN"/>
    <property type="match status" value="1"/>
</dbReference>
<dbReference type="SMART" id="SM00100">
    <property type="entry name" value="cNMP"/>
    <property type="match status" value="1"/>
</dbReference>
<dbReference type="InterPro" id="IPR000595">
    <property type="entry name" value="cNMP-bd_dom"/>
</dbReference>
<name>A0A2W5TFS7_9BACT</name>
<dbReference type="EMBL" id="QFQP01000007">
    <property type="protein sequence ID" value="PZR14390.1"/>
    <property type="molecule type" value="Genomic_DNA"/>
</dbReference>
<dbReference type="PROSITE" id="PS50042">
    <property type="entry name" value="CNMP_BINDING_3"/>
    <property type="match status" value="1"/>
</dbReference>
<comment type="caution">
    <text evidence="2">The sequence shown here is derived from an EMBL/GenBank/DDBJ whole genome shotgun (WGS) entry which is preliminary data.</text>
</comment>
<dbReference type="PANTHER" id="PTHR24567:SF74">
    <property type="entry name" value="HTH-TYPE TRANSCRIPTIONAL REGULATOR ARCR"/>
    <property type="match status" value="1"/>
</dbReference>
<dbReference type="Proteomes" id="UP000249061">
    <property type="component" value="Unassembled WGS sequence"/>
</dbReference>
<evidence type="ECO:0000259" key="1">
    <source>
        <dbReference type="PROSITE" id="PS50042"/>
    </source>
</evidence>
<dbReference type="InterPro" id="IPR018490">
    <property type="entry name" value="cNMP-bd_dom_sf"/>
</dbReference>
<dbReference type="SUPFAM" id="SSF51206">
    <property type="entry name" value="cAMP-binding domain-like"/>
    <property type="match status" value="1"/>
</dbReference>
<dbReference type="AlphaFoldDB" id="A0A2W5TFS7"/>
<gene>
    <name evidence="2" type="ORF">DI536_10030</name>
</gene>
<evidence type="ECO:0000313" key="3">
    <source>
        <dbReference type="Proteomes" id="UP000249061"/>
    </source>
</evidence>
<dbReference type="Pfam" id="PF00027">
    <property type="entry name" value="cNMP_binding"/>
    <property type="match status" value="1"/>
</dbReference>
<dbReference type="InterPro" id="IPR050397">
    <property type="entry name" value="Env_Response_Regulators"/>
</dbReference>
<sequence length="155" mass="17311">MDVEILRKVALFEGMTSAQLRKLAAALKESKFPGSAHIFKEGTDGQSMFIIVEGKVRISKMVPGIGEEALAILERGQYFGEMSLIEEGPRSADAIAHTSCTLYELSREKLDEVMFTDKELASTLLWTFVRTLSSRLRETNDKIRAFFALSSFGPR</sequence>
<dbReference type="PROSITE" id="PS00889">
    <property type="entry name" value="CNMP_BINDING_2"/>
    <property type="match status" value="1"/>
</dbReference>
<feature type="domain" description="Cyclic nucleotide-binding" evidence="1">
    <location>
        <begin position="11"/>
        <end position="131"/>
    </location>
</feature>
<evidence type="ECO:0000313" key="2">
    <source>
        <dbReference type="EMBL" id="PZR14390.1"/>
    </source>
</evidence>
<dbReference type="CDD" id="cd00038">
    <property type="entry name" value="CAP_ED"/>
    <property type="match status" value="1"/>
</dbReference>
<dbReference type="InterPro" id="IPR018488">
    <property type="entry name" value="cNMP-bd_CS"/>
</dbReference>
<reference evidence="2 3" key="1">
    <citation type="submission" date="2017-08" db="EMBL/GenBank/DDBJ databases">
        <title>Infants hospitalized years apart are colonized by the same room-sourced microbial strains.</title>
        <authorList>
            <person name="Brooks B."/>
            <person name="Olm M.R."/>
            <person name="Firek B.A."/>
            <person name="Baker R."/>
            <person name="Thomas B.C."/>
            <person name="Morowitz M.J."/>
            <person name="Banfield J.F."/>
        </authorList>
    </citation>
    <scope>NUCLEOTIDE SEQUENCE [LARGE SCALE GENOMIC DNA]</scope>
    <source>
        <strain evidence="2">S2_003_000_R2_14</strain>
    </source>
</reference>
<dbReference type="InterPro" id="IPR014710">
    <property type="entry name" value="RmlC-like_jellyroll"/>
</dbReference>
<dbReference type="Gene3D" id="2.60.120.10">
    <property type="entry name" value="Jelly Rolls"/>
    <property type="match status" value="1"/>
</dbReference>
<dbReference type="GO" id="GO:0005829">
    <property type="term" value="C:cytosol"/>
    <property type="evidence" value="ECO:0007669"/>
    <property type="project" value="TreeGrafter"/>
</dbReference>
<proteinExistence type="predicted"/>